<comment type="caution">
    <text evidence="2">The sequence shown here is derived from an EMBL/GenBank/DDBJ whole genome shotgun (WGS) entry which is preliminary data.</text>
</comment>
<keyword evidence="3" id="KW-1185">Reference proteome</keyword>
<dbReference type="Proteomes" id="UP001600888">
    <property type="component" value="Unassembled WGS sequence"/>
</dbReference>
<dbReference type="EMBL" id="JBAWTH010000104">
    <property type="protein sequence ID" value="KAL2277106.1"/>
    <property type="molecule type" value="Genomic_DNA"/>
</dbReference>
<reference evidence="2 3" key="1">
    <citation type="submission" date="2024-03" db="EMBL/GenBank/DDBJ databases">
        <title>A high-quality draft genome sequence of Diaporthe vaccinii, a causative agent of upright dieback and viscid rot disease in cranberry plants.</title>
        <authorList>
            <person name="Sarrasin M."/>
            <person name="Lang B.F."/>
            <person name="Burger G."/>
        </authorList>
    </citation>
    <scope>NUCLEOTIDE SEQUENCE [LARGE SCALE GENOMIC DNA]</scope>
    <source>
        <strain evidence="2 3">IS7</strain>
    </source>
</reference>
<evidence type="ECO:0000313" key="3">
    <source>
        <dbReference type="Proteomes" id="UP001600888"/>
    </source>
</evidence>
<evidence type="ECO:0000313" key="2">
    <source>
        <dbReference type="EMBL" id="KAL2277106.1"/>
    </source>
</evidence>
<dbReference type="InterPro" id="IPR056125">
    <property type="entry name" value="DUF7708"/>
</dbReference>
<accession>A0ABR4E403</accession>
<name>A0ABR4E403_9PEZI</name>
<dbReference type="Pfam" id="PF24809">
    <property type="entry name" value="DUF7708"/>
    <property type="match status" value="1"/>
</dbReference>
<organism evidence="2 3">
    <name type="scientific">Diaporthe vaccinii</name>
    <dbReference type="NCBI Taxonomy" id="105482"/>
    <lineage>
        <taxon>Eukaryota</taxon>
        <taxon>Fungi</taxon>
        <taxon>Dikarya</taxon>
        <taxon>Ascomycota</taxon>
        <taxon>Pezizomycotina</taxon>
        <taxon>Sordariomycetes</taxon>
        <taxon>Sordariomycetidae</taxon>
        <taxon>Diaporthales</taxon>
        <taxon>Diaporthaceae</taxon>
        <taxon>Diaporthe</taxon>
        <taxon>Diaporthe eres species complex</taxon>
    </lineage>
</organism>
<protein>
    <recommendedName>
        <fullName evidence="1">DUF7708 domain-containing protein</fullName>
    </recommendedName>
</protein>
<sequence length="635" mass="72122">MCKKSSLFCARLPRHTIVMVSLQQWYKTGNSNKLNEDHASDDLLQTVFSQACQKFSMDMTKDRKKKDFTCSFDTIHDVQEAVEESMAKYESHRKTSAARTWLVCFSQRIKLYGEVLDVFVQHHPEYVSLAWDAMKFLFTSVINHEKTTATLAKALSEIAESLPRMQLATVLYPTEKMKSSLRQLYAHIVRFLVRAYDWYKEGTLKHIVHSITRPVELRYDDLLQNIAQSSRVIEQLASSGHQAEFRDMHNEIDISLKHSTRQLTEIRSAVSSHSAELSMTTERLSDLQIFQDKRLKGISTTLDAISLKVEELSTAVSLHSTAMVDTNQRVTDQQFTQMMTLLLQPSNYDPIKTFRYHQLVRHRPSHTPLQPLSDRFWLSPILRRWSGSQKSDIALVLGNYQSRFALRNLVVDVIEQLQTARVPVLMAPKPVAQVEATSSESCTDNALSVSGLIKNLVRQGLQVAQQQQLGGGGNVHTERSMARSCAQFFGTDSPKDLFQLLEAVLCEIRGQVYLVVDLGVLLSEQQQRQATRLAASNDREGGFMWLDSFLKFFAELSERSNNANRLLKPTVKVLLVSYDAASSFCLSATSQSGYVVQARTEVATARSRKSRRHVMAKQTQLRLNLPNIQKGRKPI</sequence>
<gene>
    <name evidence="2" type="ORF">FJTKL_00239</name>
</gene>
<proteinExistence type="predicted"/>
<evidence type="ECO:0000259" key="1">
    <source>
        <dbReference type="Pfam" id="PF24809"/>
    </source>
</evidence>
<feature type="domain" description="DUF7708" evidence="1">
    <location>
        <begin position="101"/>
        <end position="244"/>
    </location>
</feature>